<evidence type="ECO:0000259" key="1">
    <source>
        <dbReference type="Pfam" id="PF13358"/>
    </source>
</evidence>
<dbReference type="EMBL" id="BCMS01000004">
    <property type="protein sequence ID" value="GAQ23647.1"/>
    <property type="molecule type" value="Genomic_DNA"/>
</dbReference>
<proteinExistence type="predicted"/>
<dbReference type="InterPro" id="IPR038717">
    <property type="entry name" value="Tc1-like_DDE_dom"/>
</dbReference>
<accession>A0A100HMX9</accession>
<sequence length="188" mass="22073">MSARTHHGQALVRPHPVGGLLAERAKMELDYGRRPTEGFVFGALQPHTGECLTHTYERRNIATFVDFLDRIEAWIAQDIERIYVVLDNLTSHAAYDVLLFNLAHPRWEFVFQPKRCAYLNLIEPWWKTLKSLALKGRRFELWAEVERAVERATEYWNDHRHPFIWGRRRRHRQPTHLGNAAVPVSVSI</sequence>
<evidence type="ECO:0000313" key="3">
    <source>
        <dbReference type="Proteomes" id="UP000056209"/>
    </source>
</evidence>
<dbReference type="Pfam" id="PF13358">
    <property type="entry name" value="DDE_3"/>
    <property type="match status" value="1"/>
</dbReference>
<dbReference type="Proteomes" id="UP000056209">
    <property type="component" value="Unassembled WGS sequence"/>
</dbReference>
<protein>
    <recommendedName>
        <fullName evidence="1">Tc1-like transposase DDE domain-containing protein</fullName>
    </recommendedName>
</protein>
<evidence type="ECO:0000313" key="2">
    <source>
        <dbReference type="EMBL" id="GAQ23647.1"/>
    </source>
</evidence>
<dbReference type="Gene3D" id="3.30.420.10">
    <property type="entry name" value="Ribonuclease H-like superfamily/Ribonuclease H"/>
    <property type="match status" value="1"/>
</dbReference>
<dbReference type="GO" id="GO:0003676">
    <property type="term" value="F:nucleic acid binding"/>
    <property type="evidence" value="ECO:0007669"/>
    <property type="project" value="InterPro"/>
</dbReference>
<dbReference type="AlphaFoldDB" id="A0A100HMX9"/>
<keyword evidence="3" id="KW-1185">Reference proteome</keyword>
<gene>
    <name evidence="2" type="ORF">DEIGR_320061</name>
</gene>
<organism evidence="2 3">
    <name type="scientific">Deinococcus grandis</name>
    <dbReference type="NCBI Taxonomy" id="57498"/>
    <lineage>
        <taxon>Bacteria</taxon>
        <taxon>Thermotogati</taxon>
        <taxon>Deinococcota</taxon>
        <taxon>Deinococci</taxon>
        <taxon>Deinococcales</taxon>
        <taxon>Deinococcaceae</taxon>
        <taxon>Deinococcus</taxon>
    </lineage>
</organism>
<dbReference type="InterPro" id="IPR036397">
    <property type="entry name" value="RNaseH_sf"/>
</dbReference>
<reference evidence="3" key="1">
    <citation type="submission" date="2015-11" db="EMBL/GenBank/DDBJ databases">
        <title>Draft Genome Sequence of the Radioresistant Bacterium Deinococcus grandis, Isolated from Freshwater Fish in Japan.</title>
        <authorList>
            <person name="Satoh K."/>
            <person name="Onodera T."/>
            <person name="Omoso K."/>
            <person name="Takeda-Yano K."/>
            <person name="Katayama T."/>
            <person name="Oono Y."/>
            <person name="Narumi I."/>
        </authorList>
    </citation>
    <scope>NUCLEOTIDE SEQUENCE [LARGE SCALE GENOMIC DNA]</scope>
    <source>
        <strain evidence="3">ATCC 43672</strain>
    </source>
</reference>
<feature type="domain" description="Tc1-like transposase DDE" evidence="1">
    <location>
        <begin position="37"/>
        <end position="140"/>
    </location>
</feature>
<name>A0A100HMX9_9DEIO</name>
<comment type="caution">
    <text evidence="2">The sequence shown here is derived from an EMBL/GenBank/DDBJ whole genome shotgun (WGS) entry which is preliminary data.</text>
</comment>